<feature type="compositionally biased region" description="Basic and acidic residues" evidence="1">
    <location>
        <begin position="37"/>
        <end position="47"/>
    </location>
</feature>
<gene>
    <name evidence="2" type="ORF">ACFO4E_21460</name>
</gene>
<dbReference type="RefSeq" id="WP_378577543.1">
    <property type="nucleotide sequence ID" value="NZ_JBHSFQ010000024.1"/>
</dbReference>
<evidence type="ECO:0000313" key="3">
    <source>
        <dbReference type="Proteomes" id="UP001595923"/>
    </source>
</evidence>
<comment type="caution">
    <text evidence="2">The sequence shown here is derived from an EMBL/GenBank/DDBJ whole genome shotgun (WGS) entry which is preliminary data.</text>
</comment>
<evidence type="ECO:0000313" key="2">
    <source>
        <dbReference type="EMBL" id="MFC4564437.1"/>
    </source>
</evidence>
<sequence length="369" mass="38856">MTSRKLKKKTNPMWDGADLARAVECAVCADTGVADPPHTRRPTDPARVRPPGPAVRLNADQAGALRLAWSHLSDDGVGADPDSRLLALVCLLRGARTGRANLVGQDLRALRLRDPLASLTALTSSGWLETAPARVLEADPANPAPCAIPVAAGNPWGLGRNGRSRVSGWASRVLAHKKLRKKANPVRLAALHTVAHAAPEGEVRAGGADLTTACALNGAPELDAVVTALADIGWLEPAPRLTRGSASIGRLGRVSADLAPLPADAGSTAARTADHDGLGPDDVEKHAHAAITGREPAVARWVHDYRTLHGHGPSWATVASAHSWPEHREVRNAVFAKLHDDGWLTGFKIAYGLRPGPRHSERGGGPVER</sequence>
<name>A0ABV9E0A5_9ACTN</name>
<dbReference type="EMBL" id="JBHSFQ010000024">
    <property type="protein sequence ID" value="MFC4564437.1"/>
    <property type="molecule type" value="Genomic_DNA"/>
</dbReference>
<accession>A0ABV9E0A5</accession>
<keyword evidence="3" id="KW-1185">Reference proteome</keyword>
<evidence type="ECO:0000256" key="1">
    <source>
        <dbReference type="SAM" id="MobiDB-lite"/>
    </source>
</evidence>
<reference evidence="3" key="1">
    <citation type="journal article" date="2019" name="Int. J. Syst. Evol. Microbiol.">
        <title>The Global Catalogue of Microorganisms (GCM) 10K type strain sequencing project: providing services to taxonomists for standard genome sequencing and annotation.</title>
        <authorList>
            <consortium name="The Broad Institute Genomics Platform"/>
            <consortium name="The Broad Institute Genome Sequencing Center for Infectious Disease"/>
            <person name="Wu L."/>
            <person name="Ma J."/>
        </authorList>
    </citation>
    <scope>NUCLEOTIDE SEQUENCE [LARGE SCALE GENOMIC DNA]</scope>
    <source>
        <strain evidence="3">XZYJ18</strain>
    </source>
</reference>
<feature type="region of interest" description="Disordered" evidence="1">
    <location>
        <begin position="32"/>
        <end position="52"/>
    </location>
</feature>
<proteinExistence type="predicted"/>
<organism evidence="2 3">
    <name type="scientific">Nocardiopsis mangrovi</name>
    <dbReference type="NCBI Taxonomy" id="1179818"/>
    <lineage>
        <taxon>Bacteria</taxon>
        <taxon>Bacillati</taxon>
        <taxon>Actinomycetota</taxon>
        <taxon>Actinomycetes</taxon>
        <taxon>Streptosporangiales</taxon>
        <taxon>Nocardiopsidaceae</taxon>
        <taxon>Nocardiopsis</taxon>
    </lineage>
</organism>
<protein>
    <submittedName>
        <fullName evidence="2">Uncharacterized protein</fullName>
    </submittedName>
</protein>
<dbReference type="Proteomes" id="UP001595923">
    <property type="component" value="Unassembled WGS sequence"/>
</dbReference>